<dbReference type="InterPro" id="IPR000182">
    <property type="entry name" value="GNAT_dom"/>
</dbReference>
<dbReference type="Gene3D" id="3.40.630.30">
    <property type="match status" value="1"/>
</dbReference>
<dbReference type="SUPFAM" id="SSF55729">
    <property type="entry name" value="Acyl-CoA N-acyltransferases (Nat)"/>
    <property type="match status" value="1"/>
</dbReference>
<feature type="domain" description="N-acetyltransferase" evidence="3">
    <location>
        <begin position="17"/>
        <end position="161"/>
    </location>
</feature>
<proteinExistence type="predicted"/>
<organism evidence="4 5">
    <name type="scientific">Prauserella shujinwangii</name>
    <dbReference type="NCBI Taxonomy" id="1453103"/>
    <lineage>
        <taxon>Bacteria</taxon>
        <taxon>Bacillati</taxon>
        <taxon>Actinomycetota</taxon>
        <taxon>Actinomycetes</taxon>
        <taxon>Pseudonocardiales</taxon>
        <taxon>Pseudonocardiaceae</taxon>
        <taxon>Prauserella</taxon>
    </lineage>
</organism>
<dbReference type="GO" id="GO:0016747">
    <property type="term" value="F:acyltransferase activity, transferring groups other than amino-acyl groups"/>
    <property type="evidence" value="ECO:0007669"/>
    <property type="project" value="InterPro"/>
</dbReference>
<dbReference type="AlphaFoldDB" id="A0A2T0LZG3"/>
<sequence length="172" mass="18996">MDWTIEPVPPHHPDAGTILRRYFTDIASRYLGRPVTDAELAAALAAEPSDDLVSPTGLLLVARQAGHPVGCAGVRLLEPDVAELTRVFTEPGLRGRGLGGTLVLAAEEAARSLGARLVRLDTRHDLVEARRLYVRLGYREIDAYHDGPYADHWFEKALTGEPRPPARRRTWC</sequence>
<dbReference type="Proteomes" id="UP000238362">
    <property type="component" value="Unassembled WGS sequence"/>
</dbReference>
<comment type="caution">
    <text evidence="4">The sequence shown here is derived from an EMBL/GenBank/DDBJ whole genome shotgun (WGS) entry which is preliminary data.</text>
</comment>
<accession>A0A2T0LZG3</accession>
<dbReference type="Pfam" id="PF00583">
    <property type="entry name" value="Acetyltransf_1"/>
    <property type="match status" value="1"/>
</dbReference>
<evidence type="ECO:0000313" key="4">
    <source>
        <dbReference type="EMBL" id="PRX49507.1"/>
    </source>
</evidence>
<dbReference type="EMBL" id="PVNH01000003">
    <property type="protein sequence ID" value="PRX49507.1"/>
    <property type="molecule type" value="Genomic_DNA"/>
</dbReference>
<dbReference type="PANTHER" id="PTHR43877">
    <property type="entry name" value="AMINOALKYLPHOSPHONATE N-ACETYLTRANSFERASE-RELATED-RELATED"/>
    <property type="match status" value="1"/>
</dbReference>
<dbReference type="PROSITE" id="PS51186">
    <property type="entry name" value="GNAT"/>
    <property type="match status" value="1"/>
</dbReference>
<evidence type="ECO:0000259" key="3">
    <source>
        <dbReference type="PROSITE" id="PS51186"/>
    </source>
</evidence>
<dbReference type="InterPro" id="IPR050832">
    <property type="entry name" value="Bact_Acetyltransf"/>
</dbReference>
<evidence type="ECO:0000313" key="5">
    <source>
        <dbReference type="Proteomes" id="UP000238362"/>
    </source>
</evidence>
<dbReference type="PANTHER" id="PTHR43877:SF2">
    <property type="entry name" value="AMINOALKYLPHOSPHONATE N-ACETYLTRANSFERASE-RELATED"/>
    <property type="match status" value="1"/>
</dbReference>
<keyword evidence="5" id="KW-1185">Reference proteome</keyword>
<dbReference type="RefSeq" id="WP_106178153.1">
    <property type="nucleotide sequence ID" value="NZ_PVNH01000003.1"/>
</dbReference>
<evidence type="ECO:0000256" key="2">
    <source>
        <dbReference type="ARBA" id="ARBA00023315"/>
    </source>
</evidence>
<reference evidence="4 5" key="1">
    <citation type="submission" date="2018-03" db="EMBL/GenBank/DDBJ databases">
        <title>Genomic Encyclopedia of Type Strains, Phase III (KMG-III): the genomes of soil and plant-associated and newly described type strains.</title>
        <authorList>
            <person name="Whitman W."/>
        </authorList>
    </citation>
    <scope>NUCLEOTIDE SEQUENCE [LARGE SCALE GENOMIC DNA]</scope>
    <source>
        <strain evidence="4 5">CGMCC 4.7125</strain>
    </source>
</reference>
<dbReference type="InterPro" id="IPR016181">
    <property type="entry name" value="Acyl_CoA_acyltransferase"/>
</dbReference>
<keyword evidence="1 4" id="KW-0808">Transferase</keyword>
<evidence type="ECO:0000256" key="1">
    <source>
        <dbReference type="ARBA" id="ARBA00022679"/>
    </source>
</evidence>
<protein>
    <submittedName>
        <fullName evidence="4">Acetyltransferase (GNAT) family protein</fullName>
    </submittedName>
</protein>
<name>A0A2T0LZG3_9PSEU</name>
<keyword evidence="2" id="KW-0012">Acyltransferase</keyword>
<dbReference type="OrthoDB" id="273614at2"/>
<gene>
    <name evidence="4" type="ORF">B0I33_103544</name>
</gene>